<dbReference type="PROSITE" id="PS51450">
    <property type="entry name" value="LRR"/>
    <property type="match status" value="1"/>
</dbReference>
<protein>
    <recommendedName>
        <fullName evidence="4">Leucine rich repeat protein</fullName>
    </recommendedName>
</protein>
<feature type="region of interest" description="Disordered" evidence="1">
    <location>
        <begin position="1"/>
        <end position="28"/>
    </location>
</feature>
<dbReference type="EMBL" id="AFNH02000720">
    <property type="protein sequence ID" value="EZG57974.1"/>
    <property type="molecule type" value="Genomic_DNA"/>
</dbReference>
<keyword evidence="3" id="KW-1185">Reference proteome</keyword>
<dbReference type="InterPro" id="IPR001611">
    <property type="entry name" value="Leu-rich_rpt"/>
</dbReference>
<dbReference type="GeneID" id="22913420"/>
<dbReference type="VEuPathDB" id="CryptoDB:GNI_096150"/>
<dbReference type="AlphaFoldDB" id="A0A023B522"/>
<evidence type="ECO:0000313" key="3">
    <source>
        <dbReference type="Proteomes" id="UP000019763"/>
    </source>
</evidence>
<evidence type="ECO:0000256" key="1">
    <source>
        <dbReference type="SAM" id="MobiDB-lite"/>
    </source>
</evidence>
<gene>
    <name evidence="2" type="ORF">GNI_096150</name>
</gene>
<dbReference type="OrthoDB" id="7451790at2759"/>
<name>A0A023B522_GRENI</name>
<evidence type="ECO:0008006" key="4">
    <source>
        <dbReference type="Google" id="ProtNLM"/>
    </source>
</evidence>
<accession>A0A023B522</accession>
<dbReference type="Gene3D" id="3.80.10.10">
    <property type="entry name" value="Ribonuclease Inhibitor"/>
    <property type="match status" value="1"/>
</dbReference>
<proteinExistence type="predicted"/>
<dbReference type="InterPro" id="IPR032675">
    <property type="entry name" value="LRR_dom_sf"/>
</dbReference>
<organism evidence="2 3">
    <name type="scientific">Gregarina niphandrodes</name>
    <name type="common">Septate eugregarine</name>
    <dbReference type="NCBI Taxonomy" id="110365"/>
    <lineage>
        <taxon>Eukaryota</taxon>
        <taxon>Sar</taxon>
        <taxon>Alveolata</taxon>
        <taxon>Apicomplexa</taxon>
        <taxon>Conoidasida</taxon>
        <taxon>Gregarinasina</taxon>
        <taxon>Eugregarinorida</taxon>
        <taxon>Gregarinidae</taxon>
        <taxon>Gregarina</taxon>
    </lineage>
</organism>
<evidence type="ECO:0000313" key="2">
    <source>
        <dbReference type="EMBL" id="EZG57974.1"/>
    </source>
</evidence>
<reference evidence="2" key="1">
    <citation type="submission" date="2013-12" db="EMBL/GenBank/DDBJ databases">
        <authorList>
            <person name="Omoto C.K."/>
            <person name="Sibley D."/>
            <person name="Venepally P."/>
            <person name="Hadjithomas M."/>
            <person name="Karamycheva S."/>
            <person name="Brunk B."/>
            <person name="Roos D."/>
            <person name="Caler E."/>
            <person name="Lorenzi H."/>
        </authorList>
    </citation>
    <scope>NUCLEOTIDE SEQUENCE</scope>
</reference>
<dbReference type="RefSeq" id="XP_011131003.1">
    <property type="nucleotide sequence ID" value="XM_011132701.1"/>
</dbReference>
<dbReference type="Proteomes" id="UP000019763">
    <property type="component" value="Unassembled WGS sequence"/>
</dbReference>
<comment type="caution">
    <text evidence="2">The sequence shown here is derived from an EMBL/GenBank/DDBJ whole genome shotgun (WGS) entry which is preliminary data.</text>
</comment>
<dbReference type="SUPFAM" id="SSF52058">
    <property type="entry name" value="L domain-like"/>
    <property type="match status" value="1"/>
</dbReference>
<sequence length="102" mass="11432">MPFGGTPQADETDGDSSSDVPPVAVERIEAEDVPDNETVYLTMRRIKKIENIDVTKCRSLSVISCILEDMRGVQGMINLEVLELYQNQIKKIECLEGMTKLE</sequence>